<dbReference type="Proteomes" id="UP001159405">
    <property type="component" value="Unassembled WGS sequence"/>
</dbReference>
<evidence type="ECO:0000313" key="1">
    <source>
        <dbReference type="EMBL" id="CAH3174240.1"/>
    </source>
</evidence>
<organism evidence="1 2">
    <name type="scientific">Porites lobata</name>
    <dbReference type="NCBI Taxonomy" id="104759"/>
    <lineage>
        <taxon>Eukaryota</taxon>
        <taxon>Metazoa</taxon>
        <taxon>Cnidaria</taxon>
        <taxon>Anthozoa</taxon>
        <taxon>Hexacorallia</taxon>
        <taxon>Scleractinia</taxon>
        <taxon>Fungiina</taxon>
        <taxon>Poritidae</taxon>
        <taxon>Porites</taxon>
    </lineage>
</organism>
<protein>
    <submittedName>
        <fullName evidence="1">Uncharacterized protein</fullName>
    </submittedName>
</protein>
<comment type="caution">
    <text evidence="1">The sequence shown here is derived from an EMBL/GenBank/DDBJ whole genome shotgun (WGS) entry which is preliminary data.</text>
</comment>
<keyword evidence="2" id="KW-1185">Reference proteome</keyword>
<name>A0ABN8R822_9CNID</name>
<proteinExistence type="predicted"/>
<dbReference type="EMBL" id="CALNXK010000189">
    <property type="protein sequence ID" value="CAH3174240.1"/>
    <property type="molecule type" value="Genomic_DNA"/>
</dbReference>
<evidence type="ECO:0000313" key="2">
    <source>
        <dbReference type="Proteomes" id="UP001159405"/>
    </source>
</evidence>
<sequence>GSSWPFKKWNYPPATLSNPSSQRFGDASGFIRNEQGADRQFNWFAPVYCALGAQVNVQSSILGNGGRAKEAQSEFLASLERSTRQTDLSKGVRRYQLPIDEGKLRLDLAAAPRAWLMPFRMVINTERTDAYNNKLKQATPNMELGLTNDGTSNMDHTKFYTDNKFELLIDLRSLTDTTMHGSGIRLVNTKDSVFLEIERKTSGSGNLKCHVFTISDP</sequence>
<accession>A0ABN8R822</accession>
<gene>
    <name evidence="1" type="ORF">PLOB_00014747</name>
</gene>
<reference evidence="1 2" key="1">
    <citation type="submission" date="2022-05" db="EMBL/GenBank/DDBJ databases">
        <authorList>
            <consortium name="Genoscope - CEA"/>
            <person name="William W."/>
        </authorList>
    </citation>
    <scope>NUCLEOTIDE SEQUENCE [LARGE SCALE GENOMIC DNA]</scope>
</reference>
<feature type="non-terminal residue" evidence="1">
    <location>
        <position position="1"/>
    </location>
</feature>